<dbReference type="RefSeq" id="WP_259659472.1">
    <property type="nucleotide sequence ID" value="NZ_JAHXRI010000001.1"/>
</dbReference>
<dbReference type="PANTHER" id="PTHR44196">
    <property type="entry name" value="DEHYDROGENASE/REDUCTASE SDR FAMILY MEMBER 7B"/>
    <property type="match status" value="1"/>
</dbReference>
<evidence type="ECO:0000256" key="3">
    <source>
        <dbReference type="SAM" id="Phobius"/>
    </source>
</evidence>
<organism evidence="4 5">
    <name type="scientific">Zwartia hollandica</name>
    <dbReference type="NCBI Taxonomy" id="324606"/>
    <lineage>
        <taxon>Bacteria</taxon>
        <taxon>Pseudomonadati</taxon>
        <taxon>Pseudomonadota</taxon>
        <taxon>Betaproteobacteria</taxon>
        <taxon>Burkholderiales</taxon>
        <taxon>Alcaligenaceae</taxon>
        <taxon>Zwartia</taxon>
    </lineage>
</organism>
<evidence type="ECO:0000313" key="4">
    <source>
        <dbReference type="EMBL" id="MBZ1349046.1"/>
    </source>
</evidence>
<comment type="similarity">
    <text evidence="1">Belongs to the short-chain dehydrogenases/reductases (SDR) family.</text>
</comment>
<dbReference type="AlphaFoldDB" id="A0A953N4Z3"/>
<dbReference type="PANTHER" id="PTHR44196:SF1">
    <property type="entry name" value="DEHYDROGENASE_REDUCTASE SDR FAMILY MEMBER 7B"/>
    <property type="match status" value="1"/>
</dbReference>
<keyword evidence="3" id="KW-0812">Transmembrane</keyword>
<gene>
    <name evidence="4" type="ORF">KZZ10_00160</name>
</gene>
<comment type="caution">
    <text evidence="4">The sequence shown here is derived from an EMBL/GenBank/DDBJ whole genome shotgun (WGS) entry which is preliminary data.</text>
</comment>
<dbReference type="Proteomes" id="UP000739565">
    <property type="component" value="Unassembled WGS sequence"/>
</dbReference>
<dbReference type="SUPFAM" id="SSF51735">
    <property type="entry name" value="NAD(P)-binding Rossmann-fold domains"/>
    <property type="match status" value="1"/>
</dbReference>
<sequence length="262" mass="28716">MRNFLSPLNTPIHQWSEKRVWIVGASSGIGLALAMSLLEAGAYVTLSARREAELLAFASKYPRATVVAFDCADRQIWPAALGSTLASMGHIDLVVLGAARYDPMNSWEVNVEHVEQSFELNVVSVYRALACLVPYFLERQSGGIAFIASISAYTGLPRALAYGATKAALNNLAETLYFELAPKGLNVYLINPGFVETPMTAKNDFKMPSLISPQRAAAHIVSGLERGKFEISFPAGFAGFLRLLSRLPYRFRFPLLHKMTGL</sequence>
<protein>
    <submittedName>
        <fullName evidence="4">SDR family NAD(P)-dependent oxidoreductase</fullName>
    </submittedName>
</protein>
<keyword evidence="5" id="KW-1185">Reference proteome</keyword>
<dbReference type="InterPro" id="IPR036291">
    <property type="entry name" value="NAD(P)-bd_dom_sf"/>
</dbReference>
<proteinExistence type="inferred from homology"/>
<accession>A0A953N4Z3</accession>
<dbReference type="GO" id="GO:0016020">
    <property type="term" value="C:membrane"/>
    <property type="evidence" value="ECO:0007669"/>
    <property type="project" value="TreeGrafter"/>
</dbReference>
<dbReference type="Pfam" id="PF00106">
    <property type="entry name" value="adh_short"/>
    <property type="match status" value="1"/>
</dbReference>
<feature type="transmembrane region" description="Helical" evidence="3">
    <location>
        <begin position="20"/>
        <end position="46"/>
    </location>
</feature>
<keyword evidence="2" id="KW-0560">Oxidoreductase</keyword>
<reference evidence="4" key="1">
    <citation type="submission" date="2021-07" db="EMBL/GenBank/DDBJ databases">
        <title>New genus and species of the family Alcaligenaceae.</title>
        <authorList>
            <person name="Hahn M.W."/>
        </authorList>
    </citation>
    <scope>NUCLEOTIDE SEQUENCE</scope>
    <source>
        <strain evidence="4">LF4-65</strain>
    </source>
</reference>
<evidence type="ECO:0000256" key="2">
    <source>
        <dbReference type="ARBA" id="ARBA00023002"/>
    </source>
</evidence>
<dbReference type="EMBL" id="JAHXRI010000001">
    <property type="protein sequence ID" value="MBZ1349046.1"/>
    <property type="molecule type" value="Genomic_DNA"/>
</dbReference>
<dbReference type="GO" id="GO:0016491">
    <property type="term" value="F:oxidoreductase activity"/>
    <property type="evidence" value="ECO:0007669"/>
    <property type="project" value="UniProtKB-KW"/>
</dbReference>
<name>A0A953N4Z3_9BURK</name>
<keyword evidence="3" id="KW-0472">Membrane</keyword>
<dbReference type="InterPro" id="IPR002347">
    <property type="entry name" value="SDR_fam"/>
</dbReference>
<keyword evidence="3" id="KW-1133">Transmembrane helix</keyword>
<dbReference type="PRINTS" id="PR00081">
    <property type="entry name" value="GDHRDH"/>
</dbReference>
<dbReference type="Gene3D" id="3.40.50.720">
    <property type="entry name" value="NAD(P)-binding Rossmann-like Domain"/>
    <property type="match status" value="1"/>
</dbReference>
<evidence type="ECO:0000256" key="1">
    <source>
        <dbReference type="ARBA" id="ARBA00006484"/>
    </source>
</evidence>
<evidence type="ECO:0000313" key="5">
    <source>
        <dbReference type="Proteomes" id="UP000739565"/>
    </source>
</evidence>